<dbReference type="EMBL" id="OA606211">
    <property type="protein sequence ID" value="CAD7207541.1"/>
    <property type="molecule type" value="Genomic_DNA"/>
</dbReference>
<dbReference type="InterPro" id="IPR003439">
    <property type="entry name" value="ABC_transporter-like_ATP-bd"/>
</dbReference>
<evidence type="ECO:0000259" key="1">
    <source>
        <dbReference type="Pfam" id="PF00005"/>
    </source>
</evidence>
<dbReference type="AlphaFoldDB" id="A0A7R8VZW6"/>
<dbReference type="PANTHER" id="PTHR19229">
    <property type="entry name" value="ATP-BINDING CASSETTE TRANSPORTER SUBFAMILY A ABCA"/>
    <property type="match status" value="1"/>
</dbReference>
<dbReference type="GO" id="GO:0140359">
    <property type="term" value="F:ABC-type transporter activity"/>
    <property type="evidence" value="ECO:0007669"/>
    <property type="project" value="InterPro"/>
</dbReference>
<dbReference type="GO" id="GO:0005319">
    <property type="term" value="F:lipid transporter activity"/>
    <property type="evidence" value="ECO:0007669"/>
    <property type="project" value="TreeGrafter"/>
</dbReference>
<organism evidence="2">
    <name type="scientific">Timema douglasi</name>
    <name type="common">Walking stick</name>
    <dbReference type="NCBI Taxonomy" id="61478"/>
    <lineage>
        <taxon>Eukaryota</taxon>
        <taxon>Metazoa</taxon>
        <taxon>Ecdysozoa</taxon>
        <taxon>Arthropoda</taxon>
        <taxon>Hexapoda</taxon>
        <taxon>Insecta</taxon>
        <taxon>Pterygota</taxon>
        <taxon>Neoptera</taxon>
        <taxon>Polyneoptera</taxon>
        <taxon>Phasmatodea</taxon>
        <taxon>Timematodea</taxon>
        <taxon>Timematoidea</taxon>
        <taxon>Timematidae</taxon>
        <taxon>Timema</taxon>
    </lineage>
</organism>
<dbReference type="InterPro" id="IPR027417">
    <property type="entry name" value="P-loop_NTPase"/>
</dbReference>
<dbReference type="InterPro" id="IPR026082">
    <property type="entry name" value="ABCA"/>
</dbReference>
<dbReference type="SUPFAM" id="SSF52540">
    <property type="entry name" value="P-loop containing nucleoside triphosphate hydrolases"/>
    <property type="match status" value="1"/>
</dbReference>
<name>A0A7R8VZW6_TIMDO</name>
<reference evidence="2" key="1">
    <citation type="submission" date="2020-11" db="EMBL/GenBank/DDBJ databases">
        <authorList>
            <person name="Tran Van P."/>
        </authorList>
    </citation>
    <scope>NUCLEOTIDE SEQUENCE</scope>
</reference>
<proteinExistence type="predicted"/>
<evidence type="ECO:0000313" key="2">
    <source>
        <dbReference type="EMBL" id="CAD7207541.1"/>
    </source>
</evidence>
<accession>A0A7R8VZW6</accession>
<dbReference type="GO" id="GO:0016020">
    <property type="term" value="C:membrane"/>
    <property type="evidence" value="ECO:0007669"/>
    <property type="project" value="InterPro"/>
</dbReference>
<feature type="domain" description="ABC transporter" evidence="1">
    <location>
        <begin position="97"/>
        <end position="132"/>
    </location>
</feature>
<sequence length="141" mass="15682">MLHVVLMLLVDIVMYSLVTWYVDAIMPGKYGLAQPWYFVFTCSFWRVGRVESLGVDAGDEHLNFESPPEGVKVGIEIKELRKVFYKFGGMTKKVAVDGVTMNVYQGQITALLGHNGAGKTTTMSVLTGENETTFSSWHAPQ</sequence>
<protein>
    <recommendedName>
        <fullName evidence="1">ABC transporter domain-containing protein</fullName>
    </recommendedName>
</protein>
<dbReference type="PANTHER" id="PTHR19229:SF250">
    <property type="entry name" value="ABC TRANSPORTER DOMAIN-CONTAINING PROTEIN-RELATED"/>
    <property type="match status" value="1"/>
</dbReference>
<gene>
    <name evidence="2" type="ORF">TDIB3V08_LOCUS13689</name>
</gene>
<dbReference type="GO" id="GO:0016887">
    <property type="term" value="F:ATP hydrolysis activity"/>
    <property type="evidence" value="ECO:0007669"/>
    <property type="project" value="InterPro"/>
</dbReference>
<dbReference type="Gene3D" id="3.40.50.300">
    <property type="entry name" value="P-loop containing nucleotide triphosphate hydrolases"/>
    <property type="match status" value="1"/>
</dbReference>
<dbReference type="Pfam" id="PF00005">
    <property type="entry name" value="ABC_tran"/>
    <property type="match status" value="1"/>
</dbReference>
<dbReference type="GO" id="GO:0005524">
    <property type="term" value="F:ATP binding"/>
    <property type="evidence" value="ECO:0007669"/>
    <property type="project" value="InterPro"/>
</dbReference>